<protein>
    <submittedName>
        <fullName evidence="1">Uncharacterized protein</fullName>
    </submittedName>
</protein>
<sequence length="130" mass="14059">MLSLVPALVGIWTNHRRDSGLEARPVETGAFCVRELPQHPWESKFVGALTYVRKQPFVRACSAGGNGHGECCSQTFEKVCERLRMDVLGCSLGGNGPLGNIPVDHVLSPCQSVALDDSEDGDLKRSLLVP</sequence>
<dbReference type="EMBL" id="AP028919">
    <property type="protein sequence ID" value="BET00608.1"/>
    <property type="molecule type" value="Genomic_DNA"/>
</dbReference>
<proteinExistence type="predicted"/>
<organism evidence="1 2">
    <name type="scientific">Nesidiocoris tenuis</name>
    <dbReference type="NCBI Taxonomy" id="355587"/>
    <lineage>
        <taxon>Eukaryota</taxon>
        <taxon>Metazoa</taxon>
        <taxon>Ecdysozoa</taxon>
        <taxon>Arthropoda</taxon>
        <taxon>Hexapoda</taxon>
        <taxon>Insecta</taxon>
        <taxon>Pterygota</taxon>
        <taxon>Neoptera</taxon>
        <taxon>Paraneoptera</taxon>
        <taxon>Hemiptera</taxon>
        <taxon>Heteroptera</taxon>
        <taxon>Panheteroptera</taxon>
        <taxon>Cimicomorpha</taxon>
        <taxon>Miridae</taxon>
        <taxon>Dicyphina</taxon>
        <taxon>Nesidiocoris</taxon>
    </lineage>
</organism>
<accession>A0ABN7BAD8</accession>
<gene>
    <name evidence="1" type="ORF">NTJ_13424</name>
</gene>
<reference evidence="1 2" key="1">
    <citation type="submission" date="2023-09" db="EMBL/GenBank/DDBJ databases">
        <title>Nesidiocoris tenuis whole genome shotgun sequence.</title>
        <authorList>
            <person name="Shibata T."/>
            <person name="Shimoda M."/>
            <person name="Kobayashi T."/>
            <person name="Uehara T."/>
        </authorList>
    </citation>
    <scope>NUCLEOTIDE SEQUENCE [LARGE SCALE GENOMIC DNA]</scope>
    <source>
        <strain evidence="1 2">Japan</strain>
    </source>
</reference>
<evidence type="ECO:0000313" key="1">
    <source>
        <dbReference type="EMBL" id="BET00608.1"/>
    </source>
</evidence>
<keyword evidence="2" id="KW-1185">Reference proteome</keyword>
<evidence type="ECO:0000313" key="2">
    <source>
        <dbReference type="Proteomes" id="UP001307889"/>
    </source>
</evidence>
<name>A0ABN7BAD8_9HEMI</name>
<dbReference type="Proteomes" id="UP001307889">
    <property type="component" value="Chromosome 11"/>
</dbReference>